<sequence>MKISRGRCNLNKLIQAKGLTQAEYARRVGRSKQMISYFCNGQRVMQPEDIYSAQLLLDCTIEELYEFKLD</sequence>
<name>A0ABR8SWB2_9BACL</name>
<dbReference type="SUPFAM" id="SSF47413">
    <property type="entry name" value="lambda repressor-like DNA-binding domains"/>
    <property type="match status" value="1"/>
</dbReference>
<comment type="caution">
    <text evidence="2">The sequence shown here is derived from an EMBL/GenBank/DDBJ whole genome shotgun (WGS) entry which is preliminary data.</text>
</comment>
<dbReference type="SMART" id="SM00530">
    <property type="entry name" value="HTH_XRE"/>
    <property type="match status" value="1"/>
</dbReference>
<dbReference type="RefSeq" id="WP_191799032.1">
    <property type="nucleotide sequence ID" value="NZ_JACSQL010000002.1"/>
</dbReference>
<evidence type="ECO:0000313" key="2">
    <source>
        <dbReference type="EMBL" id="MBD7967794.1"/>
    </source>
</evidence>
<dbReference type="PROSITE" id="PS50943">
    <property type="entry name" value="HTH_CROC1"/>
    <property type="match status" value="1"/>
</dbReference>
<dbReference type="InterPro" id="IPR001387">
    <property type="entry name" value="Cro/C1-type_HTH"/>
</dbReference>
<keyword evidence="3" id="KW-1185">Reference proteome</keyword>
<dbReference type="Gene3D" id="1.10.260.40">
    <property type="entry name" value="lambda repressor-like DNA-binding domains"/>
    <property type="match status" value="1"/>
</dbReference>
<dbReference type="Proteomes" id="UP000608071">
    <property type="component" value="Unassembled WGS sequence"/>
</dbReference>
<proteinExistence type="predicted"/>
<organism evidence="2 3">
    <name type="scientific">Paenibacillus gallinarum</name>
    <dbReference type="NCBI Taxonomy" id="2762232"/>
    <lineage>
        <taxon>Bacteria</taxon>
        <taxon>Bacillati</taxon>
        <taxon>Bacillota</taxon>
        <taxon>Bacilli</taxon>
        <taxon>Bacillales</taxon>
        <taxon>Paenibacillaceae</taxon>
        <taxon>Paenibacillus</taxon>
    </lineage>
</organism>
<evidence type="ECO:0000259" key="1">
    <source>
        <dbReference type="PROSITE" id="PS50943"/>
    </source>
</evidence>
<dbReference type="EMBL" id="JACSQL010000002">
    <property type="protein sequence ID" value="MBD7967794.1"/>
    <property type="molecule type" value="Genomic_DNA"/>
</dbReference>
<accession>A0ABR8SWB2</accession>
<evidence type="ECO:0000313" key="3">
    <source>
        <dbReference type="Proteomes" id="UP000608071"/>
    </source>
</evidence>
<dbReference type="InterPro" id="IPR010982">
    <property type="entry name" value="Lambda_DNA-bd_dom_sf"/>
</dbReference>
<protein>
    <submittedName>
        <fullName evidence="2">Helix-turn-helix transcriptional regulator</fullName>
    </submittedName>
</protein>
<dbReference type="CDD" id="cd00093">
    <property type="entry name" value="HTH_XRE"/>
    <property type="match status" value="1"/>
</dbReference>
<reference evidence="2 3" key="1">
    <citation type="submission" date="2020-08" db="EMBL/GenBank/DDBJ databases">
        <title>A Genomic Blueprint of the Chicken Gut Microbiome.</title>
        <authorList>
            <person name="Gilroy R."/>
            <person name="Ravi A."/>
            <person name="Getino M."/>
            <person name="Pursley I."/>
            <person name="Horton D.L."/>
            <person name="Alikhan N.-F."/>
            <person name="Baker D."/>
            <person name="Gharbi K."/>
            <person name="Hall N."/>
            <person name="Watson M."/>
            <person name="Adriaenssens E.M."/>
            <person name="Foster-Nyarko E."/>
            <person name="Jarju S."/>
            <person name="Secka A."/>
            <person name="Antonio M."/>
            <person name="Oren A."/>
            <person name="Chaudhuri R."/>
            <person name="La Ragione R.M."/>
            <person name="Hildebrand F."/>
            <person name="Pallen M.J."/>
        </authorList>
    </citation>
    <scope>NUCLEOTIDE SEQUENCE [LARGE SCALE GENOMIC DNA]</scope>
    <source>
        <strain evidence="2 3">Sa2BVA9</strain>
    </source>
</reference>
<dbReference type="Pfam" id="PF13560">
    <property type="entry name" value="HTH_31"/>
    <property type="match status" value="1"/>
</dbReference>
<gene>
    <name evidence="2" type="ORF">H9647_06950</name>
</gene>
<feature type="domain" description="HTH cro/C1-type" evidence="1">
    <location>
        <begin position="10"/>
        <end position="64"/>
    </location>
</feature>